<proteinExistence type="predicted"/>
<gene>
    <name evidence="2" type="ORF">UFOPK2214_00248</name>
</gene>
<dbReference type="AlphaFoldDB" id="A0A6J6K8J1"/>
<sequence>MSDTPRVSREDLETKFRALQADIQGRAADKKQSMVAIGSAAGAVIVLLAYLFGRRGGRKSGSRVEFRRF</sequence>
<evidence type="ECO:0000256" key="1">
    <source>
        <dbReference type="SAM" id="Phobius"/>
    </source>
</evidence>
<name>A0A6J6K8J1_9ZZZZ</name>
<dbReference type="EMBL" id="CAEZWJ010000005">
    <property type="protein sequence ID" value="CAB4646000.1"/>
    <property type="molecule type" value="Genomic_DNA"/>
</dbReference>
<accession>A0A6J6K8J1</accession>
<feature type="transmembrane region" description="Helical" evidence="1">
    <location>
        <begin position="34"/>
        <end position="53"/>
    </location>
</feature>
<keyword evidence="1" id="KW-0472">Membrane</keyword>
<protein>
    <submittedName>
        <fullName evidence="2">Unannotated protein</fullName>
    </submittedName>
</protein>
<reference evidence="2" key="1">
    <citation type="submission" date="2020-05" db="EMBL/GenBank/DDBJ databases">
        <authorList>
            <person name="Chiriac C."/>
            <person name="Salcher M."/>
            <person name="Ghai R."/>
            <person name="Kavagutti S V."/>
        </authorList>
    </citation>
    <scope>NUCLEOTIDE SEQUENCE</scope>
</reference>
<evidence type="ECO:0000313" key="2">
    <source>
        <dbReference type="EMBL" id="CAB4646000.1"/>
    </source>
</evidence>
<keyword evidence="1" id="KW-1133">Transmembrane helix</keyword>
<organism evidence="2">
    <name type="scientific">freshwater metagenome</name>
    <dbReference type="NCBI Taxonomy" id="449393"/>
    <lineage>
        <taxon>unclassified sequences</taxon>
        <taxon>metagenomes</taxon>
        <taxon>ecological metagenomes</taxon>
    </lineage>
</organism>
<keyword evidence="1" id="KW-0812">Transmembrane</keyword>